<evidence type="ECO:0000313" key="6">
    <source>
        <dbReference type="EMBL" id="KPJ64096.1"/>
    </source>
</evidence>
<evidence type="ECO:0000256" key="2">
    <source>
        <dbReference type="SAM" id="MobiDB-lite"/>
    </source>
</evidence>
<evidence type="ECO:0000256" key="1">
    <source>
        <dbReference type="ARBA" id="ARBA00022729"/>
    </source>
</evidence>
<evidence type="ECO:0000259" key="5">
    <source>
        <dbReference type="Pfam" id="PF10531"/>
    </source>
</evidence>
<dbReference type="PANTHER" id="PTHR33619">
    <property type="entry name" value="POLYSACCHARIDE EXPORT PROTEIN GFCE-RELATED"/>
    <property type="match status" value="1"/>
</dbReference>
<dbReference type="EMBL" id="LIZY01000043">
    <property type="protein sequence ID" value="KPJ64096.1"/>
    <property type="molecule type" value="Genomic_DNA"/>
</dbReference>
<protein>
    <recommendedName>
        <fullName evidence="8">Soluble ligand binding domain-containing protein</fullName>
    </recommendedName>
</protein>
<name>A0A0S7XNL3_9BACT</name>
<accession>A0A0S7XNL3</accession>
<dbReference type="InterPro" id="IPR019554">
    <property type="entry name" value="Soluble_ligand-bd"/>
</dbReference>
<evidence type="ECO:0008006" key="8">
    <source>
        <dbReference type="Google" id="ProtNLM"/>
    </source>
</evidence>
<dbReference type="Proteomes" id="UP000052020">
    <property type="component" value="Unassembled WGS sequence"/>
</dbReference>
<feature type="signal peptide" evidence="3">
    <location>
        <begin position="1"/>
        <end position="27"/>
    </location>
</feature>
<dbReference type="InterPro" id="IPR003715">
    <property type="entry name" value="Poly_export_N"/>
</dbReference>
<organism evidence="6 7">
    <name type="scientific">candidate division KD3-62 bacterium DG_56</name>
    <dbReference type="NCBI Taxonomy" id="1704032"/>
    <lineage>
        <taxon>Bacteria</taxon>
        <taxon>candidate division KD3-62</taxon>
    </lineage>
</organism>
<dbReference type="GO" id="GO:0015159">
    <property type="term" value="F:polysaccharide transmembrane transporter activity"/>
    <property type="evidence" value="ECO:0007669"/>
    <property type="project" value="InterPro"/>
</dbReference>
<sequence length="402" mass="42027">MPKMPLVAVWTTIAAVMLLAAGGTALAAEPRALGPGDVVAITTGGEPDLTGEFTLGEDGTVTLPILGPIELAGQTLNEAAETLKNAIATIRRNPVVTVKLARPRTATVSVVGAIRQPGQVTLPLPATVIEAIAAAGGFDERADRSQVTWVHEGEARTLDLIPPVAGSEEIADRDVLIVPTRAMGVVTMAGAVAKEGIYPLDPAQPMRLSQALLTAGGAAPLAMLDQAVLTHADGTKQTVNLQLGPDGMGPDGDIVIRDGDILYVPERSRRENAVYVFGAAVVQGLFDFREGMTLLEVLSAAQPQPYAKLGEIAIYRKGANNKASRIAAGDAVRGKRPDIPLLRDDLVILPGSPPGAPKCLDDWCRFLAYLSRDSPPCPGRRRGRPRDRGGGGRSCPTAAPPL</sequence>
<dbReference type="Gene3D" id="3.10.560.10">
    <property type="entry name" value="Outer membrane lipoprotein wza domain like"/>
    <property type="match status" value="3"/>
</dbReference>
<dbReference type="Pfam" id="PF02563">
    <property type="entry name" value="Poly_export"/>
    <property type="match status" value="1"/>
</dbReference>
<dbReference type="AlphaFoldDB" id="A0A0S7XNL3"/>
<evidence type="ECO:0000313" key="7">
    <source>
        <dbReference type="Proteomes" id="UP000052020"/>
    </source>
</evidence>
<dbReference type="Pfam" id="PF10531">
    <property type="entry name" value="SLBB"/>
    <property type="match status" value="2"/>
</dbReference>
<proteinExistence type="predicted"/>
<dbReference type="InterPro" id="IPR049712">
    <property type="entry name" value="Poly_export"/>
</dbReference>
<feature type="domain" description="Polysaccharide export protein N-terminal" evidence="4">
    <location>
        <begin position="32"/>
        <end position="100"/>
    </location>
</feature>
<evidence type="ECO:0000259" key="4">
    <source>
        <dbReference type="Pfam" id="PF02563"/>
    </source>
</evidence>
<feature type="region of interest" description="Disordered" evidence="2">
    <location>
        <begin position="374"/>
        <end position="402"/>
    </location>
</feature>
<feature type="domain" description="Soluble ligand binding" evidence="5">
    <location>
        <begin position="185"/>
        <end position="238"/>
    </location>
</feature>
<keyword evidence="1 3" id="KW-0732">Signal</keyword>
<evidence type="ECO:0000256" key="3">
    <source>
        <dbReference type="SAM" id="SignalP"/>
    </source>
</evidence>
<gene>
    <name evidence="6" type="ORF">AMK68_02410</name>
</gene>
<dbReference type="PANTHER" id="PTHR33619:SF3">
    <property type="entry name" value="POLYSACCHARIDE EXPORT PROTEIN GFCE-RELATED"/>
    <property type="match status" value="1"/>
</dbReference>
<reference evidence="6 7" key="1">
    <citation type="journal article" date="2015" name="Microbiome">
        <title>Genomic resolution of linkages in carbon, nitrogen, and sulfur cycling among widespread estuary sediment bacteria.</title>
        <authorList>
            <person name="Baker B.J."/>
            <person name="Lazar C.S."/>
            <person name="Teske A.P."/>
            <person name="Dick G.J."/>
        </authorList>
    </citation>
    <scope>NUCLEOTIDE SEQUENCE [LARGE SCALE GENOMIC DNA]</scope>
    <source>
        <strain evidence="6">DG_56</strain>
    </source>
</reference>
<comment type="caution">
    <text evidence="6">The sequence shown here is derived from an EMBL/GenBank/DDBJ whole genome shotgun (WGS) entry which is preliminary data.</text>
</comment>
<feature type="domain" description="Soluble ligand binding" evidence="5">
    <location>
        <begin position="108"/>
        <end position="147"/>
    </location>
</feature>
<feature type="chain" id="PRO_5006640158" description="Soluble ligand binding domain-containing protein" evidence="3">
    <location>
        <begin position="28"/>
        <end position="402"/>
    </location>
</feature>